<dbReference type="PANTHER" id="PTHR30055">
    <property type="entry name" value="HTH-TYPE TRANSCRIPTIONAL REGULATOR RUTR"/>
    <property type="match status" value="1"/>
</dbReference>
<keyword evidence="1 2" id="KW-0238">DNA-binding</keyword>
<keyword evidence="5" id="KW-1185">Reference proteome</keyword>
<dbReference type="InterPro" id="IPR001647">
    <property type="entry name" value="HTH_TetR"/>
</dbReference>
<dbReference type="SUPFAM" id="SSF46689">
    <property type="entry name" value="Homeodomain-like"/>
    <property type="match status" value="1"/>
</dbReference>
<dbReference type="EMBL" id="CP012109">
    <property type="protein sequence ID" value="AKQ67240.1"/>
    <property type="molecule type" value="Genomic_DNA"/>
</dbReference>
<dbReference type="STRING" id="1297742.A176_004152"/>
<dbReference type="RefSeq" id="WP_002635025.1">
    <property type="nucleotide sequence ID" value="NZ_CP012109.1"/>
</dbReference>
<dbReference type="AlphaFoldDB" id="A0A0H4X0W5"/>
<feature type="domain" description="HTH tetR-type" evidence="3">
    <location>
        <begin position="6"/>
        <end position="66"/>
    </location>
</feature>
<organism evidence="4 5">
    <name type="scientific">Pseudomyxococcus hansupus</name>
    <dbReference type="NCBI Taxonomy" id="1297742"/>
    <lineage>
        <taxon>Bacteria</taxon>
        <taxon>Pseudomonadati</taxon>
        <taxon>Myxococcota</taxon>
        <taxon>Myxococcia</taxon>
        <taxon>Myxococcales</taxon>
        <taxon>Cystobacterineae</taxon>
        <taxon>Myxococcaceae</taxon>
        <taxon>Pseudomyxococcus</taxon>
    </lineage>
</organism>
<evidence type="ECO:0000313" key="5">
    <source>
        <dbReference type="Proteomes" id="UP000009026"/>
    </source>
</evidence>
<proteinExistence type="predicted"/>
<dbReference type="OrthoDB" id="9790413at2"/>
<dbReference type="Proteomes" id="UP000009026">
    <property type="component" value="Chromosome"/>
</dbReference>
<evidence type="ECO:0000259" key="3">
    <source>
        <dbReference type="PROSITE" id="PS50977"/>
    </source>
</evidence>
<gene>
    <name evidence="4" type="ORF">A176_004152</name>
</gene>
<accession>A0A0H4X0W5</accession>
<dbReference type="GO" id="GO:0000976">
    <property type="term" value="F:transcription cis-regulatory region binding"/>
    <property type="evidence" value="ECO:0007669"/>
    <property type="project" value="TreeGrafter"/>
</dbReference>
<protein>
    <submittedName>
        <fullName evidence="4">Transcriptional regulator, TetR family</fullName>
    </submittedName>
</protein>
<name>A0A0H4X0W5_9BACT</name>
<dbReference type="Pfam" id="PF00440">
    <property type="entry name" value="TetR_N"/>
    <property type="match status" value="1"/>
</dbReference>
<dbReference type="GO" id="GO:0003700">
    <property type="term" value="F:DNA-binding transcription factor activity"/>
    <property type="evidence" value="ECO:0007669"/>
    <property type="project" value="TreeGrafter"/>
</dbReference>
<dbReference type="PATRIC" id="fig|1297742.4.peg.4198"/>
<dbReference type="InterPro" id="IPR009057">
    <property type="entry name" value="Homeodomain-like_sf"/>
</dbReference>
<dbReference type="PROSITE" id="PS50977">
    <property type="entry name" value="HTH_TETR_2"/>
    <property type="match status" value="1"/>
</dbReference>
<dbReference type="PANTHER" id="PTHR30055:SF219">
    <property type="entry name" value="TRANSCRIPTIONAL REGULATORY PROTEIN"/>
    <property type="match status" value="1"/>
</dbReference>
<reference evidence="4 5" key="1">
    <citation type="journal article" date="2016" name="PLoS ONE">
        <title>Complete Genome Sequence and Comparative Genomics of a Novel Myxobacterium Myxococcus hansupus.</title>
        <authorList>
            <person name="Sharma G."/>
            <person name="Narwani T."/>
            <person name="Subramanian S."/>
        </authorList>
    </citation>
    <scope>NUCLEOTIDE SEQUENCE [LARGE SCALE GENOMIC DNA]</scope>
    <source>
        <strain evidence="5">mixupus</strain>
    </source>
</reference>
<dbReference type="eggNOG" id="COG1309">
    <property type="taxonomic scope" value="Bacteria"/>
</dbReference>
<feature type="DNA-binding region" description="H-T-H motif" evidence="2">
    <location>
        <begin position="29"/>
        <end position="48"/>
    </location>
</feature>
<dbReference type="KEGG" id="mym:A176_004152"/>
<evidence type="ECO:0000256" key="2">
    <source>
        <dbReference type="PROSITE-ProRule" id="PRU00335"/>
    </source>
</evidence>
<dbReference type="Gene3D" id="1.10.357.10">
    <property type="entry name" value="Tetracycline Repressor, domain 2"/>
    <property type="match status" value="1"/>
</dbReference>
<evidence type="ECO:0000256" key="1">
    <source>
        <dbReference type="ARBA" id="ARBA00023125"/>
    </source>
</evidence>
<sequence>MSTKEQEARERILRATIVCIGRDGLDATGIREIAREAQVNSAAISYYFRSKEKLVSLALEQTLDQAFGNVLEDFDRLRLEGLGIREAFEALLEDLLSNSLRYPYIAHAHFHDALAHQRYDGTAIQRLNGFLAEFAGRLAPAVPHLPENRLRMALTQVWSSLSLLSMMPRLFDQFILLDFGTLDTRRAWVQQSSRLLFVP</sequence>
<evidence type="ECO:0000313" key="4">
    <source>
        <dbReference type="EMBL" id="AKQ67240.1"/>
    </source>
</evidence>
<dbReference type="InterPro" id="IPR050109">
    <property type="entry name" value="HTH-type_TetR-like_transc_reg"/>
</dbReference>